<keyword evidence="3" id="KW-1185">Reference proteome</keyword>
<dbReference type="EMBL" id="NCKU01004726">
    <property type="protein sequence ID" value="RWS05520.1"/>
    <property type="molecule type" value="Genomic_DNA"/>
</dbReference>
<dbReference type="OrthoDB" id="6485135at2759"/>
<evidence type="ECO:0000313" key="2">
    <source>
        <dbReference type="EMBL" id="RWS05520.1"/>
    </source>
</evidence>
<feature type="signal peptide" evidence="1">
    <location>
        <begin position="1"/>
        <end position="16"/>
    </location>
</feature>
<evidence type="ECO:0000256" key="1">
    <source>
        <dbReference type="SAM" id="SignalP"/>
    </source>
</evidence>
<protein>
    <submittedName>
        <fullName evidence="2">Uncharacterized protein</fullName>
    </submittedName>
</protein>
<name>A0A443QR79_9ACAR</name>
<reference evidence="2 3" key="1">
    <citation type="journal article" date="2018" name="Gigascience">
        <title>Genomes of trombidid mites reveal novel predicted allergens and laterally-transferred genes associated with secondary metabolism.</title>
        <authorList>
            <person name="Dong X."/>
            <person name="Chaisiri K."/>
            <person name="Xia D."/>
            <person name="Armstrong S.D."/>
            <person name="Fang Y."/>
            <person name="Donnelly M.J."/>
            <person name="Kadowaki T."/>
            <person name="McGarry J.W."/>
            <person name="Darby A.C."/>
            <person name="Makepeace B.L."/>
        </authorList>
    </citation>
    <scope>NUCLEOTIDE SEQUENCE [LARGE SCALE GENOMIC DNA]</scope>
    <source>
        <strain evidence="2">UoL-WK</strain>
    </source>
</reference>
<accession>A0A443QR79</accession>
<feature type="chain" id="PRO_5019018728" evidence="1">
    <location>
        <begin position="17"/>
        <end position="208"/>
    </location>
</feature>
<keyword evidence="1" id="KW-0732">Signal</keyword>
<organism evidence="2 3">
    <name type="scientific">Dinothrombium tinctorium</name>
    <dbReference type="NCBI Taxonomy" id="1965070"/>
    <lineage>
        <taxon>Eukaryota</taxon>
        <taxon>Metazoa</taxon>
        <taxon>Ecdysozoa</taxon>
        <taxon>Arthropoda</taxon>
        <taxon>Chelicerata</taxon>
        <taxon>Arachnida</taxon>
        <taxon>Acari</taxon>
        <taxon>Acariformes</taxon>
        <taxon>Trombidiformes</taxon>
        <taxon>Prostigmata</taxon>
        <taxon>Anystina</taxon>
        <taxon>Parasitengona</taxon>
        <taxon>Trombidioidea</taxon>
        <taxon>Trombidiidae</taxon>
        <taxon>Dinothrombium</taxon>
    </lineage>
</organism>
<gene>
    <name evidence="2" type="ORF">B4U79_16042</name>
</gene>
<proteinExistence type="predicted"/>
<evidence type="ECO:0000313" key="3">
    <source>
        <dbReference type="Proteomes" id="UP000285301"/>
    </source>
</evidence>
<dbReference type="Proteomes" id="UP000285301">
    <property type="component" value="Unassembled WGS sequence"/>
</dbReference>
<sequence length="208" mass="23314">MSLVVLLSFLSIASVAINVESKCDSGTDLTQYVSRILNEVNAKGSETLRLPRRLLGDIYLKRGFINNIGNLKLGQNPVFLVCHNETLGAVQAKFVAENVTFNYEWVFGDEECWGSATIPPQTIYIDFDIQQNDDSETPKLLGLYVSDFTNTKFDVRIEGGSSPKSEELLKHQVLLTTKTALLRDAELTMTMHFAPKVEKYLFLNNISN</sequence>
<dbReference type="AlphaFoldDB" id="A0A443QR79"/>
<comment type="caution">
    <text evidence="2">The sequence shown here is derived from an EMBL/GenBank/DDBJ whole genome shotgun (WGS) entry which is preliminary data.</text>
</comment>